<keyword evidence="3" id="KW-1185">Reference proteome</keyword>
<comment type="caution">
    <text evidence="1">The sequence shown here is derived from an EMBL/GenBank/DDBJ whole genome shotgun (WGS) entry which is preliminary data.</text>
</comment>
<reference evidence="1" key="1">
    <citation type="submission" date="2021-02" db="EMBL/GenBank/DDBJ databases">
        <authorList>
            <person name="Nowell W R."/>
        </authorList>
    </citation>
    <scope>NUCLEOTIDE SEQUENCE</scope>
</reference>
<accession>A0A814A110</accession>
<name>A0A814A110_ADIRI</name>
<evidence type="ECO:0000313" key="4">
    <source>
        <dbReference type="Proteomes" id="UP000663852"/>
    </source>
</evidence>
<evidence type="ECO:0000313" key="1">
    <source>
        <dbReference type="EMBL" id="CAF0906956.1"/>
    </source>
</evidence>
<evidence type="ECO:0000313" key="3">
    <source>
        <dbReference type="Proteomes" id="UP000663828"/>
    </source>
</evidence>
<evidence type="ECO:0000313" key="2">
    <source>
        <dbReference type="EMBL" id="CAF1193062.1"/>
    </source>
</evidence>
<dbReference type="Proteomes" id="UP000663852">
    <property type="component" value="Unassembled WGS sequence"/>
</dbReference>
<protein>
    <submittedName>
        <fullName evidence="1">Uncharacterized protein</fullName>
    </submittedName>
</protein>
<organism evidence="1 4">
    <name type="scientific">Adineta ricciae</name>
    <name type="common">Rotifer</name>
    <dbReference type="NCBI Taxonomy" id="249248"/>
    <lineage>
        <taxon>Eukaryota</taxon>
        <taxon>Metazoa</taxon>
        <taxon>Spiralia</taxon>
        <taxon>Gnathifera</taxon>
        <taxon>Rotifera</taxon>
        <taxon>Eurotatoria</taxon>
        <taxon>Bdelloidea</taxon>
        <taxon>Adinetida</taxon>
        <taxon>Adinetidae</taxon>
        <taxon>Adineta</taxon>
    </lineage>
</organism>
<gene>
    <name evidence="1" type="ORF">EDS130_LOCUS10070</name>
    <name evidence="2" type="ORF">XAT740_LOCUS23232</name>
</gene>
<proteinExistence type="predicted"/>
<sequence length="250" mass="29252">MPYDNFSRRLREKYSTRFHVADQLVDQLKSLDQTQILSTSVDQSKQKNLLRAQQEISLPLISYLNQLACRQSKPIENNYDKEFEPYFKECLLAAERIKNNQRSNRDRQICYENLLLTQKLDRVKKQSTKTDHQQLLLSKAKMKKKLPPQFSNTLHSLSLNRSQSQSSLSVNDTAADVDINIESSEFESSPKQADRIYEHLNNIDMTMIRDTIPLIKRPNSRHFSICILPRDTPTTFANQKCAFKQEILYH</sequence>
<dbReference type="EMBL" id="CAJNOR010001747">
    <property type="protein sequence ID" value="CAF1193062.1"/>
    <property type="molecule type" value="Genomic_DNA"/>
</dbReference>
<dbReference type="OrthoDB" id="10021805at2759"/>
<dbReference type="EMBL" id="CAJNOJ010000034">
    <property type="protein sequence ID" value="CAF0906956.1"/>
    <property type="molecule type" value="Genomic_DNA"/>
</dbReference>
<dbReference type="AlphaFoldDB" id="A0A814A110"/>
<dbReference type="Proteomes" id="UP000663828">
    <property type="component" value="Unassembled WGS sequence"/>
</dbReference>